<evidence type="ECO:0000313" key="3">
    <source>
        <dbReference type="Proteomes" id="UP001286313"/>
    </source>
</evidence>
<dbReference type="Proteomes" id="UP001286313">
    <property type="component" value="Unassembled WGS sequence"/>
</dbReference>
<feature type="region of interest" description="Disordered" evidence="1">
    <location>
        <begin position="39"/>
        <end position="67"/>
    </location>
</feature>
<name>A0AAE1FAT1_PETCI</name>
<organism evidence="2 3">
    <name type="scientific">Petrolisthes cinctipes</name>
    <name type="common">Flat porcelain crab</name>
    <dbReference type="NCBI Taxonomy" id="88211"/>
    <lineage>
        <taxon>Eukaryota</taxon>
        <taxon>Metazoa</taxon>
        <taxon>Ecdysozoa</taxon>
        <taxon>Arthropoda</taxon>
        <taxon>Crustacea</taxon>
        <taxon>Multicrustacea</taxon>
        <taxon>Malacostraca</taxon>
        <taxon>Eumalacostraca</taxon>
        <taxon>Eucarida</taxon>
        <taxon>Decapoda</taxon>
        <taxon>Pleocyemata</taxon>
        <taxon>Anomura</taxon>
        <taxon>Galatheoidea</taxon>
        <taxon>Porcellanidae</taxon>
        <taxon>Petrolisthes</taxon>
    </lineage>
</organism>
<evidence type="ECO:0000313" key="2">
    <source>
        <dbReference type="EMBL" id="KAK3870839.1"/>
    </source>
</evidence>
<accession>A0AAE1FAT1</accession>
<keyword evidence="3" id="KW-1185">Reference proteome</keyword>
<sequence length="67" mass="7796">MQSAVSFLSPCSLYYWWVGKENGDKVVVEDGDKVMVEDGEEWWSKMESREDSVEKGRKEENGDKMED</sequence>
<dbReference type="EMBL" id="JAWQEG010002601">
    <property type="protein sequence ID" value="KAK3870839.1"/>
    <property type="molecule type" value="Genomic_DNA"/>
</dbReference>
<proteinExistence type="predicted"/>
<gene>
    <name evidence="2" type="ORF">Pcinc_023967</name>
</gene>
<reference evidence="2" key="1">
    <citation type="submission" date="2023-10" db="EMBL/GenBank/DDBJ databases">
        <title>Genome assemblies of two species of porcelain crab, Petrolisthes cinctipes and Petrolisthes manimaculis (Anomura: Porcellanidae).</title>
        <authorList>
            <person name="Angst P."/>
        </authorList>
    </citation>
    <scope>NUCLEOTIDE SEQUENCE</scope>
    <source>
        <strain evidence="2">PB745_01</strain>
        <tissue evidence="2">Gill</tissue>
    </source>
</reference>
<dbReference type="AlphaFoldDB" id="A0AAE1FAT1"/>
<comment type="caution">
    <text evidence="2">The sequence shown here is derived from an EMBL/GenBank/DDBJ whole genome shotgun (WGS) entry which is preliminary data.</text>
</comment>
<protein>
    <submittedName>
        <fullName evidence="2">Uncharacterized protein</fullName>
    </submittedName>
</protein>
<evidence type="ECO:0000256" key="1">
    <source>
        <dbReference type="SAM" id="MobiDB-lite"/>
    </source>
</evidence>